<evidence type="ECO:0000259" key="1">
    <source>
        <dbReference type="Pfam" id="PF17921"/>
    </source>
</evidence>
<dbReference type="FunFam" id="1.10.340.70:FF:000001">
    <property type="entry name" value="Retrovirus-related Pol polyprotein from transposon gypsy-like Protein"/>
    <property type="match status" value="1"/>
</dbReference>
<reference evidence="2 3" key="1">
    <citation type="submission" date="2015-04" db="EMBL/GenBank/DDBJ databases">
        <title>Lasius niger genome sequencing.</title>
        <authorList>
            <person name="Konorov E.A."/>
            <person name="Nikitin M.A."/>
            <person name="Kirill M.V."/>
            <person name="Chang P."/>
        </authorList>
    </citation>
    <scope>NUCLEOTIDE SEQUENCE [LARGE SCALE GENOMIC DNA]</scope>
    <source>
        <tissue evidence="2">Whole</tissue>
    </source>
</reference>
<gene>
    <name evidence="2" type="ORF">RF55_12762</name>
</gene>
<feature type="domain" description="Integrase zinc-binding" evidence="1">
    <location>
        <begin position="3"/>
        <end position="58"/>
    </location>
</feature>
<proteinExistence type="predicted"/>
<evidence type="ECO:0000313" key="2">
    <source>
        <dbReference type="EMBL" id="KMQ87856.1"/>
    </source>
</evidence>
<accession>A0A0J7KC99</accession>
<dbReference type="PANTHER" id="PTHR47266">
    <property type="entry name" value="ENDONUCLEASE-RELATED"/>
    <property type="match status" value="1"/>
</dbReference>
<dbReference type="AlphaFoldDB" id="A0A0J7KC99"/>
<keyword evidence="3" id="KW-1185">Reference proteome</keyword>
<protein>
    <submittedName>
        <fullName evidence="2">Integrase core domain protein</fullName>
    </submittedName>
</protein>
<dbReference type="Pfam" id="PF17921">
    <property type="entry name" value="Integrase_H2C2"/>
    <property type="match status" value="1"/>
</dbReference>
<organism evidence="2 3">
    <name type="scientific">Lasius niger</name>
    <name type="common">Black garden ant</name>
    <dbReference type="NCBI Taxonomy" id="67767"/>
    <lineage>
        <taxon>Eukaryota</taxon>
        <taxon>Metazoa</taxon>
        <taxon>Ecdysozoa</taxon>
        <taxon>Arthropoda</taxon>
        <taxon>Hexapoda</taxon>
        <taxon>Insecta</taxon>
        <taxon>Pterygota</taxon>
        <taxon>Neoptera</taxon>
        <taxon>Endopterygota</taxon>
        <taxon>Hymenoptera</taxon>
        <taxon>Apocrita</taxon>
        <taxon>Aculeata</taxon>
        <taxon>Formicoidea</taxon>
        <taxon>Formicidae</taxon>
        <taxon>Formicinae</taxon>
        <taxon>Lasius</taxon>
        <taxon>Lasius</taxon>
    </lineage>
</organism>
<dbReference type="Proteomes" id="UP000036403">
    <property type="component" value="Unassembled WGS sequence"/>
</dbReference>
<comment type="caution">
    <text evidence="2">The sequence shown here is derived from an EMBL/GenBank/DDBJ whole genome shotgun (WGS) entry which is preliminary data.</text>
</comment>
<feature type="non-terminal residue" evidence="2">
    <location>
        <position position="1"/>
    </location>
</feature>
<name>A0A0J7KC99_LASNI</name>
<sequence length="62" mass="7222">VIVPHKEIREILEEAHDSPSGDHFGVNKTLEKIRRRFYWATCKKDVENWGKSCEICIAKRGP</sequence>
<dbReference type="InterPro" id="IPR052160">
    <property type="entry name" value="Gypsy_RT_Integrase-like"/>
</dbReference>
<dbReference type="Gene3D" id="1.10.340.70">
    <property type="match status" value="1"/>
</dbReference>
<dbReference type="InterPro" id="IPR041588">
    <property type="entry name" value="Integrase_H2C2"/>
</dbReference>
<dbReference type="OrthoDB" id="7701233at2759"/>
<evidence type="ECO:0000313" key="3">
    <source>
        <dbReference type="Proteomes" id="UP000036403"/>
    </source>
</evidence>
<dbReference type="EMBL" id="LBMM01009832">
    <property type="protein sequence ID" value="KMQ87856.1"/>
    <property type="molecule type" value="Genomic_DNA"/>
</dbReference>
<dbReference type="PaxDb" id="67767-A0A0J7KC99"/>